<dbReference type="GO" id="GO:0005737">
    <property type="term" value="C:cytoplasm"/>
    <property type="evidence" value="ECO:0007669"/>
    <property type="project" value="TreeGrafter"/>
</dbReference>
<dbReference type="PROSITE" id="PS00223">
    <property type="entry name" value="ANNEXIN_1"/>
    <property type="match status" value="1"/>
</dbReference>
<keyword evidence="3 4" id="KW-0041">Annexin</keyword>
<keyword evidence="2 4" id="KW-0677">Repeat</keyword>
<dbReference type="GO" id="GO:0001786">
    <property type="term" value="F:phosphatidylserine binding"/>
    <property type="evidence" value="ECO:0007669"/>
    <property type="project" value="TreeGrafter"/>
</dbReference>
<accession>A0A060VV34</accession>
<dbReference type="FunFam" id="1.10.220.10:FF:000003">
    <property type="entry name" value="Annexin"/>
    <property type="match status" value="1"/>
</dbReference>
<dbReference type="GO" id="GO:0006909">
    <property type="term" value="P:phagocytosis"/>
    <property type="evidence" value="ECO:0007669"/>
    <property type="project" value="TreeGrafter"/>
</dbReference>
<dbReference type="STRING" id="8022.A0A060VV34"/>
<dbReference type="PaxDb" id="8022-A0A060VV34"/>
<dbReference type="GO" id="GO:0005634">
    <property type="term" value="C:nucleus"/>
    <property type="evidence" value="ECO:0007669"/>
    <property type="project" value="TreeGrafter"/>
</dbReference>
<dbReference type="Pfam" id="PF00191">
    <property type="entry name" value="Annexin"/>
    <property type="match status" value="1"/>
</dbReference>
<evidence type="ECO:0000256" key="2">
    <source>
        <dbReference type="ARBA" id="ARBA00022737"/>
    </source>
</evidence>
<dbReference type="EMBL" id="FR904261">
    <property type="protein sequence ID" value="CDQ56210.1"/>
    <property type="molecule type" value="Genomic_DNA"/>
</dbReference>
<dbReference type="PANTHER" id="PTHR10502">
    <property type="entry name" value="ANNEXIN"/>
    <property type="match status" value="1"/>
</dbReference>
<protein>
    <recommendedName>
        <fullName evidence="4">Annexin</fullName>
    </recommendedName>
</protein>
<reference evidence="5 6" key="1">
    <citation type="journal article" date="2014" name="Nat. Commun.">
        <title>The rainbow trout genome provides novel insights into evolution after whole-genome duplication in vertebrates.</title>
        <authorList>
            <person name="Berthelot C."/>
            <person name="Brunet F."/>
            <person name="Chalopin D."/>
            <person name="Juanchich A."/>
            <person name="Bernard M."/>
            <person name="Noel B."/>
            <person name="Bento P."/>
            <person name="Da Silva C."/>
            <person name="Labadie K."/>
            <person name="Alberti A."/>
            <person name="Aury J.M."/>
            <person name="Louis A."/>
            <person name="Dehais P."/>
            <person name="Bardou P."/>
            <person name="Montfort J."/>
            <person name="Klopp C."/>
            <person name="Cabau C."/>
            <person name="Gaspin C."/>
            <person name="Thorgaard G.H."/>
            <person name="Boussaha M."/>
            <person name="Quillet E."/>
            <person name="Guyomard R."/>
            <person name="Galiana D."/>
            <person name="Bobe J."/>
            <person name="Volff J.N."/>
            <person name="Genet C."/>
            <person name="Wincker P."/>
            <person name="Jaillon O."/>
            <person name="Roest Crollius H."/>
            <person name="Guiguen Y."/>
        </authorList>
    </citation>
    <scope>NUCLEOTIDE SEQUENCE [LARGE SCALE GENOMIC DNA]</scope>
</reference>
<dbReference type="SMART" id="SM00335">
    <property type="entry name" value="ANX"/>
    <property type="match status" value="1"/>
</dbReference>
<gene>
    <name evidence="5" type="ORF">GSONMT00077763001</name>
</gene>
<dbReference type="InterPro" id="IPR018252">
    <property type="entry name" value="Annexin_repeat_CS"/>
</dbReference>
<evidence type="ECO:0000256" key="4">
    <source>
        <dbReference type="RuleBase" id="RU003540"/>
    </source>
</evidence>
<dbReference type="PROSITE" id="PS51897">
    <property type="entry name" value="ANNEXIN_2"/>
    <property type="match status" value="1"/>
</dbReference>
<comment type="similarity">
    <text evidence="1 4">Belongs to the annexin family.</text>
</comment>
<evidence type="ECO:0000313" key="6">
    <source>
        <dbReference type="Proteomes" id="UP000193380"/>
    </source>
</evidence>
<dbReference type="AlphaFoldDB" id="A0A060VV34"/>
<dbReference type="GO" id="GO:0005544">
    <property type="term" value="F:calcium-dependent phospholipid binding"/>
    <property type="evidence" value="ECO:0007669"/>
    <property type="project" value="UniProtKB-KW"/>
</dbReference>
<dbReference type="SUPFAM" id="SSF47874">
    <property type="entry name" value="Annexin"/>
    <property type="match status" value="1"/>
</dbReference>
<proteinExistence type="inferred from homology"/>
<dbReference type="InterPro" id="IPR018502">
    <property type="entry name" value="Annexin_repeat"/>
</dbReference>
<dbReference type="PRINTS" id="PR00196">
    <property type="entry name" value="ANNEXIN"/>
</dbReference>
<dbReference type="GO" id="GO:0005509">
    <property type="term" value="F:calcium ion binding"/>
    <property type="evidence" value="ECO:0007669"/>
    <property type="project" value="InterPro"/>
</dbReference>
<dbReference type="InterPro" id="IPR001464">
    <property type="entry name" value="Annexin"/>
</dbReference>
<organism evidence="5 6">
    <name type="scientific">Oncorhynchus mykiss</name>
    <name type="common">Rainbow trout</name>
    <name type="synonym">Salmo gairdneri</name>
    <dbReference type="NCBI Taxonomy" id="8022"/>
    <lineage>
        <taxon>Eukaryota</taxon>
        <taxon>Metazoa</taxon>
        <taxon>Chordata</taxon>
        <taxon>Craniata</taxon>
        <taxon>Vertebrata</taxon>
        <taxon>Euteleostomi</taxon>
        <taxon>Actinopterygii</taxon>
        <taxon>Neopterygii</taxon>
        <taxon>Teleostei</taxon>
        <taxon>Protacanthopterygii</taxon>
        <taxon>Salmoniformes</taxon>
        <taxon>Salmonidae</taxon>
        <taxon>Salmoninae</taxon>
        <taxon>Oncorhynchus</taxon>
    </lineage>
</organism>
<dbReference type="InterPro" id="IPR037104">
    <property type="entry name" value="Annexin_sf"/>
</dbReference>
<dbReference type="GO" id="GO:0032506">
    <property type="term" value="P:cytokinetic process"/>
    <property type="evidence" value="ECO:0007669"/>
    <property type="project" value="TreeGrafter"/>
</dbReference>
<sequence>MNRVLSLLEKRPPILSTWQFSRWKQGRNMDLFHDLKSELTGSFEKLAIAMLQTPAKFDASELKEAISGAGTDEACLIEILSSRSNAEIREINQIYKHEYGKTLEDSISNDTSGHFRRLLVSLCQGNRDEREQVDINMAKQDAQVITVSCSVNIIAFK</sequence>
<dbReference type="GO" id="GO:0012506">
    <property type="term" value="C:vesicle membrane"/>
    <property type="evidence" value="ECO:0007669"/>
    <property type="project" value="TreeGrafter"/>
</dbReference>
<evidence type="ECO:0000256" key="3">
    <source>
        <dbReference type="ARBA" id="ARBA00023216"/>
    </source>
</evidence>
<dbReference type="Gene3D" id="1.10.220.10">
    <property type="entry name" value="Annexin"/>
    <property type="match status" value="1"/>
</dbReference>
<comment type="domain">
    <text evidence="4">A pair of annexin repeats may form one binding site for calcium and phospholipid.</text>
</comment>
<evidence type="ECO:0000256" key="1">
    <source>
        <dbReference type="ARBA" id="ARBA00007831"/>
    </source>
</evidence>
<evidence type="ECO:0000313" key="5">
    <source>
        <dbReference type="EMBL" id="CDQ56210.1"/>
    </source>
</evidence>
<keyword evidence="4" id="KW-0111">Calcium/phospholipid-binding</keyword>
<dbReference type="GO" id="GO:0005886">
    <property type="term" value="C:plasma membrane"/>
    <property type="evidence" value="ECO:0007669"/>
    <property type="project" value="TreeGrafter"/>
</dbReference>
<keyword evidence="4" id="KW-0106">Calcium</keyword>
<name>A0A060VV34_ONCMY</name>
<dbReference type="PANTHER" id="PTHR10502:SF178">
    <property type="entry name" value="ANNEXIN"/>
    <property type="match status" value="1"/>
</dbReference>
<dbReference type="Proteomes" id="UP000193380">
    <property type="component" value="Chromosome 8"/>
</dbReference>